<dbReference type="PANTHER" id="PTHR12072">
    <property type="entry name" value="CWF19, CELL CYCLE CONTROL PROTEIN"/>
    <property type="match status" value="1"/>
</dbReference>
<dbReference type="Proteomes" id="UP000887569">
    <property type="component" value="Unplaced"/>
</dbReference>
<dbReference type="GO" id="GO:0061632">
    <property type="term" value="F:RNA lariat debranching enzyme activator activity"/>
    <property type="evidence" value="ECO:0007669"/>
    <property type="project" value="TreeGrafter"/>
</dbReference>
<feature type="domain" description="Cwf19-like C-terminal" evidence="1">
    <location>
        <begin position="7"/>
        <end position="105"/>
    </location>
</feature>
<dbReference type="SUPFAM" id="SSF54197">
    <property type="entry name" value="HIT-like"/>
    <property type="match status" value="1"/>
</dbReference>
<dbReference type="AlphaFoldDB" id="A0A915B349"/>
<name>A0A915B349_PARUN</name>
<organism evidence="2 3">
    <name type="scientific">Parascaris univalens</name>
    <name type="common">Nematode worm</name>
    <dbReference type="NCBI Taxonomy" id="6257"/>
    <lineage>
        <taxon>Eukaryota</taxon>
        <taxon>Metazoa</taxon>
        <taxon>Ecdysozoa</taxon>
        <taxon>Nematoda</taxon>
        <taxon>Chromadorea</taxon>
        <taxon>Rhabditida</taxon>
        <taxon>Spirurina</taxon>
        <taxon>Ascaridomorpha</taxon>
        <taxon>Ascaridoidea</taxon>
        <taxon>Ascarididae</taxon>
        <taxon>Parascaris</taxon>
    </lineage>
</organism>
<evidence type="ECO:0000313" key="2">
    <source>
        <dbReference type="Proteomes" id="UP000887569"/>
    </source>
</evidence>
<dbReference type="PANTHER" id="PTHR12072:SF4">
    <property type="entry name" value="CWF19-LIKE PROTEIN 1"/>
    <property type="match status" value="1"/>
</dbReference>
<sequence>DDEGPSARQARVQQPCWFCLSNVDVEKYLVVSVGSHCYAAMPKGPLTDGHLMILPIGHIQSLVAAPQEVRDDVQRYKEAFTLMFDKQDKVAVVFERNYKTQHLQVGI</sequence>
<proteinExistence type="predicted"/>
<dbReference type="WBParaSite" id="PgR024_g129_t02">
    <property type="protein sequence ID" value="PgR024_g129_t02"/>
    <property type="gene ID" value="PgR024_g129"/>
</dbReference>
<dbReference type="GO" id="GO:0071014">
    <property type="term" value="C:post-mRNA release spliceosomal complex"/>
    <property type="evidence" value="ECO:0007669"/>
    <property type="project" value="TreeGrafter"/>
</dbReference>
<keyword evidence="2" id="KW-1185">Reference proteome</keyword>
<dbReference type="GO" id="GO:0000398">
    <property type="term" value="P:mRNA splicing, via spliceosome"/>
    <property type="evidence" value="ECO:0007669"/>
    <property type="project" value="TreeGrafter"/>
</dbReference>
<evidence type="ECO:0000259" key="1">
    <source>
        <dbReference type="Pfam" id="PF04677"/>
    </source>
</evidence>
<dbReference type="InterPro" id="IPR040194">
    <property type="entry name" value="Cwf19-like"/>
</dbReference>
<dbReference type="Gene3D" id="3.30.428.10">
    <property type="entry name" value="HIT-like"/>
    <property type="match status" value="1"/>
</dbReference>
<dbReference type="Pfam" id="PF04677">
    <property type="entry name" value="CwfJ_C_1"/>
    <property type="match status" value="1"/>
</dbReference>
<protein>
    <submittedName>
        <fullName evidence="3">Cwf19-like C-terminal domain-containing protein</fullName>
    </submittedName>
</protein>
<reference evidence="3" key="1">
    <citation type="submission" date="2022-11" db="UniProtKB">
        <authorList>
            <consortium name="WormBaseParasite"/>
        </authorList>
    </citation>
    <scope>IDENTIFICATION</scope>
</reference>
<dbReference type="InterPro" id="IPR036265">
    <property type="entry name" value="HIT-like_sf"/>
</dbReference>
<evidence type="ECO:0000313" key="3">
    <source>
        <dbReference type="WBParaSite" id="PgR024_g129_t02"/>
    </source>
</evidence>
<dbReference type="InterPro" id="IPR006768">
    <property type="entry name" value="Cwf19-like_C_dom-1"/>
</dbReference>
<accession>A0A915B349</accession>